<evidence type="ECO:0000256" key="1">
    <source>
        <dbReference type="ARBA" id="ARBA00023002"/>
    </source>
</evidence>
<dbReference type="Gene3D" id="3.30.360.10">
    <property type="entry name" value="Dihydrodipicolinate Reductase, domain 2"/>
    <property type="match status" value="1"/>
</dbReference>
<dbReference type="InterPro" id="IPR036291">
    <property type="entry name" value="NAD(P)-bd_dom_sf"/>
</dbReference>
<dbReference type="InterPro" id="IPR050463">
    <property type="entry name" value="Gfo/Idh/MocA_oxidrdct_glycsds"/>
</dbReference>
<dbReference type="InterPro" id="IPR055170">
    <property type="entry name" value="GFO_IDH_MocA-like_dom"/>
</dbReference>
<dbReference type="PANTHER" id="PTHR43818:SF11">
    <property type="entry name" value="BCDNA.GH03377"/>
    <property type="match status" value="1"/>
</dbReference>
<evidence type="ECO:0000313" key="4">
    <source>
        <dbReference type="EMBL" id="RKN83927.1"/>
    </source>
</evidence>
<dbReference type="SUPFAM" id="SSF55347">
    <property type="entry name" value="Glyceraldehyde-3-phosphate dehydrogenase-like, C-terminal domain"/>
    <property type="match status" value="1"/>
</dbReference>
<comment type="caution">
    <text evidence="4">The sequence shown here is derived from an EMBL/GenBank/DDBJ whole genome shotgun (WGS) entry which is preliminary data.</text>
</comment>
<sequence length="388" mass="43232">MKQIVDTINSKGDRYWMKMKPIKLGMIGSGHVSSRYFEQVAKLENVEFVATCARHLEHAEQKAAAYGVPRWYDDYHVMLEKEELDAVVVTTPHSAHAEPVMAALEHGLHVMNEKPMATSFDDCKRMVTLAEQKGAIFMSLPFDLHPILLAAAEYVNEQYIGKITGAEAQLSLPGPWRDNWYYNKTVAHGGAVLDCLVYPVSRLVALLGPAVSVMAEVGTLIPKRIVGDGKKVNSDVDDNVTVIVRFAGGQHAVIRTLWGMSFKQNHTLIYGRSGTIALNDSGYPLVIHSPKQALPDAEPVSWRGLPDCYVPRQAIASFQAKDAMTYFTDCIRSGKQPVQSGRQQLHVHEIMFGAYRSAESGRRYDLSTTFTPWDKLDAAIFDTRSDYI</sequence>
<dbReference type="Pfam" id="PF01408">
    <property type="entry name" value="GFO_IDH_MocA"/>
    <property type="match status" value="1"/>
</dbReference>
<dbReference type="GO" id="GO:0000166">
    <property type="term" value="F:nucleotide binding"/>
    <property type="evidence" value="ECO:0007669"/>
    <property type="project" value="InterPro"/>
</dbReference>
<name>A0A3B0CI05_9BACL</name>
<feature type="domain" description="Gfo/Idh/MocA-like oxidoreductase N-terminal" evidence="2">
    <location>
        <begin position="22"/>
        <end position="138"/>
    </location>
</feature>
<dbReference type="AlphaFoldDB" id="A0A3B0CI05"/>
<feature type="domain" description="GFO/IDH/MocA-like oxidoreductase" evidence="3">
    <location>
        <begin position="150"/>
        <end position="276"/>
    </location>
</feature>
<proteinExistence type="predicted"/>
<dbReference type="Proteomes" id="UP000282311">
    <property type="component" value="Unassembled WGS sequence"/>
</dbReference>
<protein>
    <submittedName>
        <fullName evidence="4">Gfo/Idh/MocA family oxidoreductase</fullName>
    </submittedName>
</protein>
<evidence type="ECO:0000313" key="5">
    <source>
        <dbReference type="Proteomes" id="UP000282311"/>
    </source>
</evidence>
<keyword evidence="5" id="KW-1185">Reference proteome</keyword>
<dbReference type="Pfam" id="PF22725">
    <property type="entry name" value="GFO_IDH_MocA_C3"/>
    <property type="match status" value="1"/>
</dbReference>
<evidence type="ECO:0000259" key="2">
    <source>
        <dbReference type="Pfam" id="PF01408"/>
    </source>
</evidence>
<dbReference type="SUPFAM" id="SSF51735">
    <property type="entry name" value="NAD(P)-binding Rossmann-fold domains"/>
    <property type="match status" value="1"/>
</dbReference>
<dbReference type="Gene3D" id="3.40.50.720">
    <property type="entry name" value="NAD(P)-binding Rossmann-like Domain"/>
    <property type="match status" value="1"/>
</dbReference>
<gene>
    <name evidence="4" type="ORF">D7M11_15190</name>
</gene>
<accession>A0A3B0CI05</accession>
<organism evidence="4 5">
    <name type="scientific">Paenibacillus ginsengarvi</name>
    <dbReference type="NCBI Taxonomy" id="400777"/>
    <lineage>
        <taxon>Bacteria</taxon>
        <taxon>Bacillati</taxon>
        <taxon>Bacillota</taxon>
        <taxon>Bacilli</taxon>
        <taxon>Bacillales</taxon>
        <taxon>Paenibacillaceae</taxon>
        <taxon>Paenibacillus</taxon>
    </lineage>
</organism>
<dbReference type="EMBL" id="RBAH01000010">
    <property type="protein sequence ID" value="RKN83927.1"/>
    <property type="molecule type" value="Genomic_DNA"/>
</dbReference>
<dbReference type="InterPro" id="IPR000683">
    <property type="entry name" value="Gfo/Idh/MocA-like_OxRdtase_N"/>
</dbReference>
<evidence type="ECO:0000259" key="3">
    <source>
        <dbReference type="Pfam" id="PF22725"/>
    </source>
</evidence>
<keyword evidence="1" id="KW-0560">Oxidoreductase</keyword>
<dbReference type="GO" id="GO:0016491">
    <property type="term" value="F:oxidoreductase activity"/>
    <property type="evidence" value="ECO:0007669"/>
    <property type="project" value="UniProtKB-KW"/>
</dbReference>
<reference evidence="4 5" key="1">
    <citation type="journal article" date="2007" name="Int. J. Syst. Evol. Microbiol.">
        <title>Paenibacillus ginsengarvi sp. nov., isolated from soil from ginseng cultivation.</title>
        <authorList>
            <person name="Yoon M.H."/>
            <person name="Ten L.N."/>
            <person name="Im W.T."/>
        </authorList>
    </citation>
    <scope>NUCLEOTIDE SEQUENCE [LARGE SCALE GENOMIC DNA]</scope>
    <source>
        <strain evidence="4 5">KCTC 13059</strain>
    </source>
</reference>
<dbReference type="PANTHER" id="PTHR43818">
    <property type="entry name" value="BCDNA.GH03377"/>
    <property type="match status" value="1"/>
</dbReference>